<dbReference type="InterPro" id="IPR009915">
    <property type="entry name" value="NnrU_dom"/>
</dbReference>
<dbReference type="PANTHER" id="PTHR31040">
    <property type="entry name" value="NURIM"/>
    <property type="match status" value="1"/>
</dbReference>
<keyword evidence="8 12" id="KW-0812">Transmembrane</keyword>
<protein>
    <recommendedName>
        <fullName evidence="4">methanethiol S-methyltransferase</fullName>
        <ecNumber evidence="4">2.1.1.334</ecNumber>
    </recommendedName>
</protein>
<evidence type="ECO:0000259" key="13">
    <source>
        <dbReference type="Pfam" id="PF07298"/>
    </source>
</evidence>
<dbReference type="Proteomes" id="UP001500945">
    <property type="component" value="Unassembled WGS sequence"/>
</dbReference>
<feature type="transmembrane region" description="Helical" evidence="12">
    <location>
        <begin position="27"/>
        <end position="52"/>
    </location>
</feature>
<feature type="transmembrane region" description="Helical" evidence="12">
    <location>
        <begin position="194"/>
        <end position="210"/>
    </location>
</feature>
<name>A0ABP8KEB3_9MICO</name>
<evidence type="ECO:0000256" key="5">
    <source>
        <dbReference type="ARBA" id="ARBA00022603"/>
    </source>
</evidence>
<evidence type="ECO:0000256" key="10">
    <source>
        <dbReference type="ARBA" id="ARBA00023136"/>
    </source>
</evidence>
<dbReference type="RefSeq" id="WP_345204822.1">
    <property type="nucleotide sequence ID" value="NZ_BAABGM010000011.1"/>
</dbReference>
<keyword evidence="15" id="KW-1185">Reference proteome</keyword>
<evidence type="ECO:0000256" key="12">
    <source>
        <dbReference type="SAM" id="Phobius"/>
    </source>
</evidence>
<comment type="subcellular location">
    <subcellularLocation>
        <location evidence="2">Membrane</location>
        <topology evidence="2">Multi-pass membrane protein</topology>
    </subcellularLocation>
</comment>
<comment type="catalytic activity">
    <reaction evidence="11">
        <text>methanethiol + S-adenosyl-L-methionine = dimethyl sulfide + S-adenosyl-L-homocysteine + H(+)</text>
        <dbReference type="Rhea" id="RHEA:50428"/>
        <dbReference type="ChEBI" id="CHEBI:15378"/>
        <dbReference type="ChEBI" id="CHEBI:16007"/>
        <dbReference type="ChEBI" id="CHEBI:17437"/>
        <dbReference type="ChEBI" id="CHEBI:57856"/>
        <dbReference type="ChEBI" id="CHEBI:59789"/>
        <dbReference type="EC" id="2.1.1.334"/>
    </reaction>
</comment>
<evidence type="ECO:0000256" key="4">
    <source>
        <dbReference type="ARBA" id="ARBA00012149"/>
    </source>
</evidence>
<evidence type="ECO:0000313" key="14">
    <source>
        <dbReference type="EMBL" id="GAA4404839.1"/>
    </source>
</evidence>
<evidence type="ECO:0000256" key="3">
    <source>
        <dbReference type="ARBA" id="ARBA00010631"/>
    </source>
</evidence>
<evidence type="ECO:0000256" key="1">
    <source>
        <dbReference type="ARBA" id="ARBA00002096"/>
    </source>
</evidence>
<keyword evidence="6" id="KW-0808">Transferase</keyword>
<evidence type="ECO:0000256" key="11">
    <source>
        <dbReference type="ARBA" id="ARBA00048134"/>
    </source>
</evidence>
<dbReference type="Pfam" id="PF07298">
    <property type="entry name" value="NnrU"/>
    <property type="match status" value="1"/>
</dbReference>
<sequence>MSSLTTPAAQPTDPATRLRTTASGVAVLGYAATVYVLFLCVLGYAVGFFAGLGVPKGIDDGPRVPLPVAVGVDLLLLLVFAVQHTVMARPGFKRRWVRVIPASAERATFVLAAVVALALLFWAWRPLDGTVWALSGPAAAVLWATYAAGWALTIASTFLISHSDLVGLRQAWHHARRTRYDEPSFTERGLYRRVRHPLMLGFLVVFWSAPTMTAGHLLFAVGATGYILVGIAFEEHALTRSLGSDYTSYRDRVPALVPRVPLGTASSRGRRQADHDG</sequence>
<evidence type="ECO:0000256" key="7">
    <source>
        <dbReference type="ARBA" id="ARBA00022691"/>
    </source>
</evidence>
<accession>A0ABP8KEB3</accession>
<feature type="transmembrane region" description="Helical" evidence="12">
    <location>
        <begin position="64"/>
        <end position="86"/>
    </location>
</feature>
<keyword evidence="7" id="KW-0949">S-adenosyl-L-methionine</keyword>
<evidence type="ECO:0000256" key="8">
    <source>
        <dbReference type="ARBA" id="ARBA00022692"/>
    </source>
</evidence>
<keyword evidence="10 12" id="KW-0472">Membrane</keyword>
<dbReference type="EC" id="2.1.1.334" evidence="4"/>
<proteinExistence type="inferred from homology"/>
<evidence type="ECO:0000256" key="6">
    <source>
        <dbReference type="ARBA" id="ARBA00022679"/>
    </source>
</evidence>
<feature type="transmembrane region" description="Helical" evidence="12">
    <location>
        <begin position="107"/>
        <end position="124"/>
    </location>
</feature>
<dbReference type="InterPro" id="IPR033580">
    <property type="entry name" value="Nurim-like"/>
</dbReference>
<gene>
    <name evidence="14" type="ORF">GCM10023168_17950</name>
</gene>
<dbReference type="InterPro" id="IPR054700">
    <property type="entry name" value="MddA"/>
</dbReference>
<keyword evidence="9 12" id="KW-1133">Transmembrane helix</keyword>
<dbReference type="NCBIfam" id="NF045656">
    <property type="entry name" value="MeththiolMtaseMddA"/>
    <property type="match status" value="1"/>
</dbReference>
<evidence type="ECO:0000256" key="9">
    <source>
        <dbReference type="ARBA" id="ARBA00022989"/>
    </source>
</evidence>
<dbReference type="PANTHER" id="PTHR31040:SF1">
    <property type="entry name" value="NURIM"/>
    <property type="match status" value="1"/>
</dbReference>
<evidence type="ECO:0000256" key="2">
    <source>
        <dbReference type="ARBA" id="ARBA00004141"/>
    </source>
</evidence>
<evidence type="ECO:0000313" key="15">
    <source>
        <dbReference type="Proteomes" id="UP001500945"/>
    </source>
</evidence>
<feature type="domain" description="NnrU" evidence="13">
    <location>
        <begin position="75"/>
        <end position="238"/>
    </location>
</feature>
<comment type="caution">
    <text evidence="14">The sequence shown here is derived from an EMBL/GenBank/DDBJ whole genome shotgun (WGS) entry which is preliminary data.</text>
</comment>
<organism evidence="14 15">
    <name type="scientific">Fodinibacter luteus</name>
    <dbReference type="NCBI Taxonomy" id="552064"/>
    <lineage>
        <taxon>Bacteria</taxon>
        <taxon>Bacillati</taxon>
        <taxon>Actinomycetota</taxon>
        <taxon>Actinomycetes</taxon>
        <taxon>Micrococcales</taxon>
        <taxon>Intrasporangiaceae</taxon>
        <taxon>Fodinibacter (ex Wang et al. 2009)</taxon>
    </lineage>
</organism>
<comment type="similarity">
    <text evidence="3">Belongs to the nurim family.</text>
</comment>
<dbReference type="Gene3D" id="1.20.120.1630">
    <property type="match status" value="1"/>
</dbReference>
<feature type="transmembrane region" description="Helical" evidence="12">
    <location>
        <begin position="136"/>
        <end position="160"/>
    </location>
</feature>
<dbReference type="EMBL" id="BAABGM010000011">
    <property type="protein sequence ID" value="GAA4404839.1"/>
    <property type="molecule type" value="Genomic_DNA"/>
</dbReference>
<comment type="function">
    <text evidence="1">Catalyzes the methylation of methanethiol (MeSH) to yield dimethylsulphide (DMS).</text>
</comment>
<keyword evidence="5" id="KW-0489">Methyltransferase</keyword>
<reference evidence="15" key="1">
    <citation type="journal article" date="2019" name="Int. J. Syst. Evol. Microbiol.">
        <title>The Global Catalogue of Microorganisms (GCM) 10K type strain sequencing project: providing services to taxonomists for standard genome sequencing and annotation.</title>
        <authorList>
            <consortium name="The Broad Institute Genomics Platform"/>
            <consortium name="The Broad Institute Genome Sequencing Center for Infectious Disease"/>
            <person name="Wu L."/>
            <person name="Ma J."/>
        </authorList>
    </citation>
    <scope>NUCLEOTIDE SEQUENCE [LARGE SCALE GENOMIC DNA]</scope>
    <source>
        <strain evidence="15">JCM 17809</strain>
    </source>
</reference>